<dbReference type="EMBL" id="JAAIUW010000008">
    <property type="protein sequence ID" value="KAF7821969.1"/>
    <property type="molecule type" value="Genomic_DNA"/>
</dbReference>
<comment type="caution">
    <text evidence="1">The sequence shown here is derived from an EMBL/GenBank/DDBJ whole genome shotgun (WGS) entry which is preliminary data.</text>
</comment>
<protein>
    <submittedName>
        <fullName evidence="1">Mannan endo-1,4-beta-mannosidase 5-like</fullName>
    </submittedName>
</protein>
<keyword evidence="2" id="KW-1185">Reference proteome</keyword>
<gene>
    <name evidence="1" type="ORF">G2W53_027424</name>
</gene>
<organism evidence="1 2">
    <name type="scientific">Senna tora</name>
    <dbReference type="NCBI Taxonomy" id="362788"/>
    <lineage>
        <taxon>Eukaryota</taxon>
        <taxon>Viridiplantae</taxon>
        <taxon>Streptophyta</taxon>
        <taxon>Embryophyta</taxon>
        <taxon>Tracheophyta</taxon>
        <taxon>Spermatophyta</taxon>
        <taxon>Magnoliopsida</taxon>
        <taxon>eudicotyledons</taxon>
        <taxon>Gunneridae</taxon>
        <taxon>Pentapetalae</taxon>
        <taxon>rosids</taxon>
        <taxon>fabids</taxon>
        <taxon>Fabales</taxon>
        <taxon>Fabaceae</taxon>
        <taxon>Caesalpinioideae</taxon>
        <taxon>Cassia clade</taxon>
        <taxon>Senna</taxon>
    </lineage>
</organism>
<sequence length="109" mass="12621">MKSWLSVHWTDSDKVLRKPLILGAFGKSSKVARYMVELRDSDMNEVYLEIYKYAKSEGTVGGGFKFRLYLSLFSSMKSNLFALSEIKTQYGIRAIHSEHRDQSKKVSRF</sequence>
<reference evidence="1" key="1">
    <citation type="submission" date="2020-09" db="EMBL/GenBank/DDBJ databases">
        <title>Genome-Enabled Discovery of Anthraquinone Biosynthesis in Senna tora.</title>
        <authorList>
            <person name="Kang S.-H."/>
            <person name="Pandey R.P."/>
            <person name="Lee C.-M."/>
            <person name="Sim J.-S."/>
            <person name="Jeong J.-T."/>
            <person name="Choi B.-S."/>
            <person name="Jung M."/>
            <person name="Ginzburg D."/>
            <person name="Zhao K."/>
            <person name="Won S.Y."/>
            <person name="Oh T.-J."/>
            <person name="Yu Y."/>
            <person name="Kim N.-H."/>
            <person name="Lee O.R."/>
            <person name="Lee T.-H."/>
            <person name="Bashyal P."/>
            <person name="Kim T.-S."/>
            <person name="Lee W.-H."/>
            <person name="Kawkins C."/>
            <person name="Kim C.-K."/>
            <person name="Kim J.S."/>
            <person name="Ahn B.O."/>
            <person name="Rhee S.Y."/>
            <person name="Sohng J.K."/>
        </authorList>
    </citation>
    <scope>NUCLEOTIDE SEQUENCE</scope>
    <source>
        <tissue evidence="1">Leaf</tissue>
    </source>
</reference>
<name>A0A834TQT4_9FABA</name>
<dbReference type="Proteomes" id="UP000634136">
    <property type="component" value="Unassembled WGS sequence"/>
</dbReference>
<accession>A0A834TQT4</accession>
<dbReference type="OrthoDB" id="1404838at2759"/>
<evidence type="ECO:0000313" key="1">
    <source>
        <dbReference type="EMBL" id="KAF7821969.1"/>
    </source>
</evidence>
<proteinExistence type="predicted"/>
<dbReference type="AlphaFoldDB" id="A0A834TQT4"/>
<evidence type="ECO:0000313" key="2">
    <source>
        <dbReference type="Proteomes" id="UP000634136"/>
    </source>
</evidence>